<dbReference type="InterPro" id="IPR005119">
    <property type="entry name" value="LysR_subst-bd"/>
</dbReference>
<comment type="caution">
    <text evidence="6">The sequence shown here is derived from an EMBL/GenBank/DDBJ whole genome shotgun (WGS) entry which is preliminary data.</text>
</comment>
<dbReference type="Pfam" id="PF00126">
    <property type="entry name" value="HTH_1"/>
    <property type="match status" value="1"/>
</dbReference>
<evidence type="ECO:0000256" key="4">
    <source>
        <dbReference type="ARBA" id="ARBA00023163"/>
    </source>
</evidence>
<dbReference type="PROSITE" id="PS50931">
    <property type="entry name" value="HTH_LYSR"/>
    <property type="match status" value="1"/>
</dbReference>
<evidence type="ECO:0000313" key="7">
    <source>
        <dbReference type="Proteomes" id="UP001321492"/>
    </source>
</evidence>
<name>A0ABT7AEB5_9HYPH</name>
<organism evidence="6 7">
    <name type="scientific">Chelatococcus albus</name>
    <dbReference type="NCBI Taxonomy" id="3047466"/>
    <lineage>
        <taxon>Bacteria</taxon>
        <taxon>Pseudomonadati</taxon>
        <taxon>Pseudomonadota</taxon>
        <taxon>Alphaproteobacteria</taxon>
        <taxon>Hyphomicrobiales</taxon>
        <taxon>Chelatococcaceae</taxon>
        <taxon>Chelatococcus</taxon>
    </lineage>
</organism>
<evidence type="ECO:0000259" key="5">
    <source>
        <dbReference type="PROSITE" id="PS50931"/>
    </source>
</evidence>
<evidence type="ECO:0000256" key="3">
    <source>
        <dbReference type="ARBA" id="ARBA00023125"/>
    </source>
</evidence>
<dbReference type="InterPro" id="IPR036388">
    <property type="entry name" value="WH-like_DNA-bd_sf"/>
</dbReference>
<gene>
    <name evidence="6" type="ORF">QNA08_05640</name>
</gene>
<evidence type="ECO:0000313" key="6">
    <source>
        <dbReference type="EMBL" id="MDJ1157712.1"/>
    </source>
</evidence>
<dbReference type="PANTHER" id="PTHR30346:SF0">
    <property type="entry name" value="HCA OPERON TRANSCRIPTIONAL ACTIVATOR HCAR"/>
    <property type="match status" value="1"/>
</dbReference>
<dbReference type="Pfam" id="PF03466">
    <property type="entry name" value="LysR_substrate"/>
    <property type="match status" value="1"/>
</dbReference>
<keyword evidence="4" id="KW-0804">Transcription</keyword>
<protein>
    <submittedName>
        <fullName evidence="6">LysR family transcriptional regulator</fullName>
    </submittedName>
</protein>
<keyword evidence="7" id="KW-1185">Reference proteome</keyword>
<reference evidence="6 7" key="1">
    <citation type="submission" date="2023-05" db="EMBL/GenBank/DDBJ databases">
        <title>Chelatococcus sp. nov., a moderately thermophilic bacterium isolated from hot spring microbial mat.</title>
        <authorList>
            <person name="Hu C.-J."/>
            <person name="Li W.-J."/>
        </authorList>
    </citation>
    <scope>NUCLEOTIDE SEQUENCE [LARGE SCALE GENOMIC DNA]</scope>
    <source>
        <strain evidence="6 7">SYSU G07232</strain>
    </source>
</reference>
<keyword evidence="3" id="KW-0238">DNA-binding</keyword>
<sequence>MGTRIPLIALIQAVAVGEHLNFRHAAAALGISQSSVSERVRALEEALGVRLFERGHRGVRPTEAGRFFLAQITDAIDQLDYAVKTAGMIGGGEIGRIRIGVPTTIAAGFLAELLDRYRQRWPGIDIELFDGRARDAILKVREGELDVAFVAGITDIPDCHAKPLWTEPLVIAAPESDPRAKCSALSWRNFADDLFLVRYGGTGPQAHNHIVRRFEERGLHPNVQRCDVDHCMLLSMVAANYGITLVSEATSKAAPPGITFIRLLDEPEPVKFGAVWSPQNTSKALRGLLDIARKQATI</sequence>
<accession>A0ABT7AEB5</accession>
<dbReference type="PANTHER" id="PTHR30346">
    <property type="entry name" value="TRANSCRIPTIONAL DUAL REGULATOR HCAR-RELATED"/>
    <property type="match status" value="1"/>
</dbReference>
<dbReference type="PRINTS" id="PR00039">
    <property type="entry name" value="HTHLYSR"/>
</dbReference>
<proteinExistence type="inferred from homology"/>
<dbReference type="CDD" id="cd08414">
    <property type="entry name" value="PBP2_LTTR_aromatics_like"/>
    <property type="match status" value="1"/>
</dbReference>
<dbReference type="InterPro" id="IPR000847">
    <property type="entry name" value="LysR_HTH_N"/>
</dbReference>
<dbReference type="Proteomes" id="UP001321492">
    <property type="component" value="Unassembled WGS sequence"/>
</dbReference>
<dbReference type="SUPFAM" id="SSF53850">
    <property type="entry name" value="Periplasmic binding protein-like II"/>
    <property type="match status" value="1"/>
</dbReference>
<feature type="domain" description="HTH lysR-type" evidence="5">
    <location>
        <begin position="14"/>
        <end position="62"/>
    </location>
</feature>
<evidence type="ECO:0000256" key="2">
    <source>
        <dbReference type="ARBA" id="ARBA00023015"/>
    </source>
</evidence>
<dbReference type="SUPFAM" id="SSF46785">
    <property type="entry name" value="Winged helix' DNA-binding domain"/>
    <property type="match status" value="1"/>
</dbReference>
<evidence type="ECO:0000256" key="1">
    <source>
        <dbReference type="ARBA" id="ARBA00009437"/>
    </source>
</evidence>
<dbReference type="Gene3D" id="1.10.10.10">
    <property type="entry name" value="Winged helix-like DNA-binding domain superfamily/Winged helix DNA-binding domain"/>
    <property type="match status" value="1"/>
</dbReference>
<comment type="similarity">
    <text evidence="1">Belongs to the LysR transcriptional regulatory family.</text>
</comment>
<dbReference type="InterPro" id="IPR036390">
    <property type="entry name" value="WH_DNA-bd_sf"/>
</dbReference>
<dbReference type="EMBL" id="JASJEV010000002">
    <property type="protein sequence ID" value="MDJ1157712.1"/>
    <property type="molecule type" value="Genomic_DNA"/>
</dbReference>
<keyword evidence="2" id="KW-0805">Transcription regulation</keyword>
<dbReference type="Gene3D" id="3.40.190.10">
    <property type="entry name" value="Periplasmic binding protein-like II"/>
    <property type="match status" value="2"/>
</dbReference>